<dbReference type="SUPFAM" id="SSF55781">
    <property type="entry name" value="GAF domain-like"/>
    <property type="match status" value="2"/>
</dbReference>
<dbReference type="Gene3D" id="3.30.450.40">
    <property type="match status" value="2"/>
</dbReference>
<dbReference type="InterPro" id="IPR003018">
    <property type="entry name" value="GAF"/>
</dbReference>
<proteinExistence type="predicted"/>
<protein>
    <submittedName>
        <fullName evidence="2">GAF domain-containing protein</fullName>
    </submittedName>
</protein>
<sequence length="362" mass="37892">TAATVSSVVGLATRRREAEALATANAESREELRVLAEEQAALRRVATLVARGVPPAEVFAAVAQEVGHILAADATIIVRLDPDGKTTILAGVGDHPDEFPVGSRWKAEPPVAVAVALRTGRPARLDDFSQASDASGDAVRRMGIRSGVATPIVVEGRLWGAIGVGTRHECFPADTEQRMAGFTGLVGTAIANAEGRAQLEESRDDLCRLARQQAALRRVATLVARGVPPAEVFAAVADEVSSVLGADGTVIVRRDPDGATTLVASVGAHRAELPVGSRWKPEPPVAVAVALRTGRPARCDDYSQAPGDYADALRRMGFRSSVAAPIVVEGRLWGGIAIGTRHGSFPADTEQRMAGFTELIGT</sequence>
<dbReference type="SMART" id="SM00065">
    <property type="entry name" value="GAF"/>
    <property type="match status" value="2"/>
</dbReference>
<comment type="caution">
    <text evidence="2">The sequence shown here is derived from an EMBL/GenBank/DDBJ whole genome shotgun (WGS) entry which is preliminary data.</text>
</comment>
<dbReference type="EMBL" id="JBHUCP010000013">
    <property type="protein sequence ID" value="MFD1531552.1"/>
    <property type="molecule type" value="Genomic_DNA"/>
</dbReference>
<dbReference type="RefSeq" id="WP_379659859.1">
    <property type="nucleotide sequence ID" value="NZ_JBHUCP010000013.1"/>
</dbReference>
<evidence type="ECO:0000313" key="2">
    <source>
        <dbReference type="EMBL" id="MFD1531552.1"/>
    </source>
</evidence>
<keyword evidence="3" id="KW-1185">Reference proteome</keyword>
<gene>
    <name evidence="2" type="ORF">ACFSCY_19135</name>
</gene>
<dbReference type="InterPro" id="IPR029016">
    <property type="entry name" value="GAF-like_dom_sf"/>
</dbReference>
<reference evidence="3" key="1">
    <citation type="journal article" date="2019" name="Int. J. Syst. Evol. Microbiol.">
        <title>The Global Catalogue of Microorganisms (GCM) 10K type strain sequencing project: providing services to taxonomists for standard genome sequencing and annotation.</title>
        <authorList>
            <consortium name="The Broad Institute Genomics Platform"/>
            <consortium name="The Broad Institute Genome Sequencing Center for Infectious Disease"/>
            <person name="Wu L."/>
            <person name="Ma J."/>
        </authorList>
    </citation>
    <scope>NUCLEOTIDE SEQUENCE [LARGE SCALE GENOMIC DNA]</scope>
    <source>
        <strain evidence="3">JCM 12165</strain>
    </source>
</reference>
<dbReference type="Pfam" id="PF01590">
    <property type="entry name" value="GAF"/>
    <property type="match status" value="2"/>
</dbReference>
<feature type="domain" description="GAF" evidence="1">
    <location>
        <begin position="54"/>
        <end position="200"/>
    </location>
</feature>
<feature type="domain" description="GAF" evidence="1">
    <location>
        <begin position="228"/>
        <end position="362"/>
    </location>
</feature>
<evidence type="ECO:0000259" key="1">
    <source>
        <dbReference type="SMART" id="SM00065"/>
    </source>
</evidence>
<organism evidence="2 3">
    <name type="scientific">Pseudonocardia aurantiaca</name>
    <dbReference type="NCBI Taxonomy" id="75290"/>
    <lineage>
        <taxon>Bacteria</taxon>
        <taxon>Bacillati</taxon>
        <taxon>Actinomycetota</taxon>
        <taxon>Actinomycetes</taxon>
        <taxon>Pseudonocardiales</taxon>
        <taxon>Pseudonocardiaceae</taxon>
        <taxon>Pseudonocardia</taxon>
    </lineage>
</organism>
<evidence type="ECO:0000313" key="3">
    <source>
        <dbReference type="Proteomes" id="UP001597145"/>
    </source>
</evidence>
<accession>A0ABW4FMY2</accession>
<feature type="non-terminal residue" evidence="2">
    <location>
        <position position="1"/>
    </location>
</feature>
<name>A0ABW4FMY2_9PSEU</name>
<dbReference type="Proteomes" id="UP001597145">
    <property type="component" value="Unassembled WGS sequence"/>
</dbReference>
<feature type="non-terminal residue" evidence="2">
    <location>
        <position position="362"/>
    </location>
</feature>